<dbReference type="SUPFAM" id="SSF53756">
    <property type="entry name" value="UDP-Glycosyltransferase/glycogen phosphorylase"/>
    <property type="match status" value="1"/>
</dbReference>
<proteinExistence type="predicted"/>
<dbReference type="PANTHER" id="PTHR30160">
    <property type="entry name" value="TETRAACYLDISACCHARIDE 4'-KINASE-RELATED"/>
    <property type="match status" value="1"/>
</dbReference>
<comment type="caution">
    <text evidence="3">The sequence shown here is derived from an EMBL/GenBank/DDBJ whole genome shotgun (WGS) entry which is preliminary data.</text>
</comment>
<dbReference type="GO" id="GO:0009244">
    <property type="term" value="P:lipopolysaccharide core region biosynthetic process"/>
    <property type="evidence" value="ECO:0007669"/>
    <property type="project" value="TreeGrafter"/>
</dbReference>
<dbReference type="PANTHER" id="PTHR30160:SF1">
    <property type="entry name" value="LIPOPOLYSACCHARIDE 1,2-N-ACETYLGLUCOSAMINETRANSFERASE-RELATED"/>
    <property type="match status" value="1"/>
</dbReference>
<sequence length="339" mass="39062">MSIRKWERNTAPKKVLAIRLQAMGDTVITLPYLQALRNTLPEGTQLDFLTRKEVDPVPKDLLLFDHVFSIGGKRNFKKQFLSACLLLPRLFFRRYDVIIDLQNNRISRFVRKILRPEAWSEFDRYSPLAAGERTRRTIESVGLGKNFLDAGYRFKPSAFQADKLLAACGWDGKSRLVILNPAGAFGTRNWDMDNYVAFARLWLQEFPDTQFIALGIQFIRDKAVYLKEKLGDKLLYMIDNTSPSEGFRIIQQCWFMLSEDSGLMHMCWVLDKPTVVLLGSTRSDWVTPQNKNALIFSSDDLPCGNCMLETCKFNDVHCLTRYTPEIVFQKTKAFISSIE</sequence>
<protein>
    <recommendedName>
        <fullName evidence="5">Glycosyltransferase family 9 protein</fullName>
    </recommendedName>
</protein>
<organism evidence="3 4">
    <name type="scientific">Chitinophaga oryziterrae</name>
    <dbReference type="NCBI Taxonomy" id="1031224"/>
    <lineage>
        <taxon>Bacteria</taxon>
        <taxon>Pseudomonadati</taxon>
        <taxon>Bacteroidota</taxon>
        <taxon>Chitinophagia</taxon>
        <taxon>Chitinophagales</taxon>
        <taxon>Chitinophagaceae</taxon>
        <taxon>Chitinophaga</taxon>
    </lineage>
</organism>
<evidence type="ECO:0008006" key="5">
    <source>
        <dbReference type="Google" id="ProtNLM"/>
    </source>
</evidence>
<dbReference type="Proteomes" id="UP000468388">
    <property type="component" value="Unassembled WGS sequence"/>
</dbReference>
<dbReference type="CDD" id="cd03789">
    <property type="entry name" value="GT9_LPS_heptosyltransferase"/>
    <property type="match status" value="1"/>
</dbReference>
<keyword evidence="4" id="KW-1185">Reference proteome</keyword>
<evidence type="ECO:0000256" key="2">
    <source>
        <dbReference type="ARBA" id="ARBA00022679"/>
    </source>
</evidence>
<dbReference type="GO" id="GO:0005829">
    <property type="term" value="C:cytosol"/>
    <property type="evidence" value="ECO:0007669"/>
    <property type="project" value="TreeGrafter"/>
</dbReference>
<dbReference type="AlphaFoldDB" id="A0A6N8JB06"/>
<evidence type="ECO:0000313" key="3">
    <source>
        <dbReference type="EMBL" id="MVT42144.1"/>
    </source>
</evidence>
<evidence type="ECO:0000313" key="4">
    <source>
        <dbReference type="Proteomes" id="UP000468388"/>
    </source>
</evidence>
<dbReference type="OrthoDB" id="9797795at2"/>
<name>A0A6N8JB06_9BACT</name>
<dbReference type="EMBL" id="WRXO01000004">
    <property type="protein sequence ID" value="MVT42144.1"/>
    <property type="molecule type" value="Genomic_DNA"/>
</dbReference>
<dbReference type="Pfam" id="PF01075">
    <property type="entry name" value="Glyco_transf_9"/>
    <property type="match status" value="1"/>
</dbReference>
<reference evidence="3 4" key="1">
    <citation type="submission" date="2019-12" db="EMBL/GenBank/DDBJ databases">
        <title>The draft genomic sequence of strain Chitinophaga oryziterrae JCM 16595.</title>
        <authorList>
            <person name="Zhang X."/>
        </authorList>
    </citation>
    <scope>NUCLEOTIDE SEQUENCE [LARGE SCALE GENOMIC DNA]</scope>
    <source>
        <strain evidence="3 4">JCM 16595</strain>
    </source>
</reference>
<accession>A0A6N8JB06</accession>
<gene>
    <name evidence="3" type="ORF">GO495_16245</name>
</gene>
<keyword evidence="2" id="KW-0808">Transferase</keyword>
<dbReference type="GO" id="GO:0008713">
    <property type="term" value="F:ADP-heptose-lipopolysaccharide heptosyltransferase activity"/>
    <property type="evidence" value="ECO:0007669"/>
    <property type="project" value="TreeGrafter"/>
</dbReference>
<dbReference type="InterPro" id="IPR002201">
    <property type="entry name" value="Glyco_trans_9"/>
</dbReference>
<dbReference type="Gene3D" id="3.40.50.2000">
    <property type="entry name" value="Glycogen Phosphorylase B"/>
    <property type="match status" value="2"/>
</dbReference>
<dbReference type="RefSeq" id="WP_157300774.1">
    <property type="nucleotide sequence ID" value="NZ_BAAAZB010000005.1"/>
</dbReference>
<dbReference type="InterPro" id="IPR051199">
    <property type="entry name" value="LPS_LOS_Heptosyltrfase"/>
</dbReference>
<keyword evidence="1" id="KW-0328">Glycosyltransferase</keyword>
<evidence type="ECO:0000256" key="1">
    <source>
        <dbReference type="ARBA" id="ARBA00022676"/>
    </source>
</evidence>